<dbReference type="AlphaFoldDB" id="A0AAV5N8J1"/>
<comment type="similarity">
    <text evidence="1">Belongs to the LysR transcriptional regulatory family.</text>
</comment>
<protein>
    <submittedName>
        <fullName evidence="6">LysR family transcriptional regulator</fullName>
    </submittedName>
</protein>
<dbReference type="InterPro" id="IPR036390">
    <property type="entry name" value="WH_DNA-bd_sf"/>
</dbReference>
<sequence>MQDLNDLYYFVQIVDHGGFAPAGRALGVPKSKLSRRIAMLEERLGVRLIQRSTRHFVVTDVGRDYYERCKAMLVEADAAQEVIETNRAAPRGVIRVTCPVAMLHVHIGRMLADFMARYPLVTVHLEATNRKVDLLGEGVDVAVRVRPPPLEDSDLVMRVLAERRHCLVASPALVDRLGRPFSPQSLADWPTLGLGLPQSAFCWTLFGPGGERVDVDYAPRFVTTDMIALRSAAVAGVGVVQLPLLMVQQELAQGALIDILPAWAPRQEIIHVVFPSRRGLLPSVRALIDFLAERFAAIDEE</sequence>
<gene>
    <name evidence="6" type="ORF">SOASR030_35210</name>
</gene>
<dbReference type="RefSeq" id="WP_027275536.1">
    <property type="nucleotide sequence ID" value="NZ_BRLH01000015.1"/>
</dbReference>
<name>A0AAV5N8J1_9GAMM</name>
<evidence type="ECO:0000256" key="2">
    <source>
        <dbReference type="ARBA" id="ARBA00023015"/>
    </source>
</evidence>
<keyword evidence="3" id="KW-0238">DNA-binding</keyword>
<organism evidence="6 7">
    <name type="scientific">Leminorella grimontii</name>
    <dbReference type="NCBI Taxonomy" id="82981"/>
    <lineage>
        <taxon>Bacteria</taxon>
        <taxon>Pseudomonadati</taxon>
        <taxon>Pseudomonadota</taxon>
        <taxon>Gammaproteobacteria</taxon>
        <taxon>Enterobacterales</taxon>
        <taxon>Budviciaceae</taxon>
        <taxon>Leminorella</taxon>
    </lineage>
</organism>
<evidence type="ECO:0000259" key="5">
    <source>
        <dbReference type="PROSITE" id="PS50931"/>
    </source>
</evidence>
<dbReference type="Proteomes" id="UP001058124">
    <property type="component" value="Unassembled WGS sequence"/>
</dbReference>
<dbReference type="NCBIfam" id="NF011573">
    <property type="entry name" value="PRK14997.1"/>
    <property type="match status" value="1"/>
</dbReference>
<dbReference type="FunFam" id="1.10.10.10:FF:000001">
    <property type="entry name" value="LysR family transcriptional regulator"/>
    <property type="match status" value="1"/>
</dbReference>
<dbReference type="Gene3D" id="3.40.190.290">
    <property type="match status" value="1"/>
</dbReference>
<evidence type="ECO:0000256" key="4">
    <source>
        <dbReference type="ARBA" id="ARBA00023163"/>
    </source>
</evidence>
<evidence type="ECO:0000256" key="1">
    <source>
        <dbReference type="ARBA" id="ARBA00009437"/>
    </source>
</evidence>
<dbReference type="PROSITE" id="PS50931">
    <property type="entry name" value="HTH_LYSR"/>
    <property type="match status" value="1"/>
</dbReference>
<dbReference type="Gene3D" id="1.10.10.10">
    <property type="entry name" value="Winged helix-like DNA-binding domain superfamily/Winged helix DNA-binding domain"/>
    <property type="match status" value="1"/>
</dbReference>
<dbReference type="CDD" id="cd08473">
    <property type="entry name" value="PBP2_CrgA_like_4"/>
    <property type="match status" value="1"/>
</dbReference>
<proteinExistence type="inferred from homology"/>
<evidence type="ECO:0000313" key="7">
    <source>
        <dbReference type="Proteomes" id="UP001058124"/>
    </source>
</evidence>
<dbReference type="InterPro" id="IPR005119">
    <property type="entry name" value="LysR_subst-bd"/>
</dbReference>
<dbReference type="GO" id="GO:0043565">
    <property type="term" value="F:sequence-specific DNA binding"/>
    <property type="evidence" value="ECO:0007669"/>
    <property type="project" value="TreeGrafter"/>
</dbReference>
<keyword evidence="2" id="KW-0805">Transcription regulation</keyword>
<dbReference type="Pfam" id="PF03466">
    <property type="entry name" value="LysR_substrate"/>
    <property type="match status" value="1"/>
</dbReference>
<dbReference type="GO" id="GO:0006351">
    <property type="term" value="P:DNA-templated transcription"/>
    <property type="evidence" value="ECO:0007669"/>
    <property type="project" value="TreeGrafter"/>
</dbReference>
<dbReference type="GO" id="GO:0003700">
    <property type="term" value="F:DNA-binding transcription factor activity"/>
    <property type="evidence" value="ECO:0007669"/>
    <property type="project" value="InterPro"/>
</dbReference>
<feature type="domain" description="HTH lysR-type" evidence="5">
    <location>
        <begin position="1"/>
        <end position="59"/>
    </location>
</feature>
<dbReference type="Pfam" id="PF00126">
    <property type="entry name" value="HTH_1"/>
    <property type="match status" value="1"/>
</dbReference>
<dbReference type="SUPFAM" id="SSF46785">
    <property type="entry name" value="Winged helix' DNA-binding domain"/>
    <property type="match status" value="1"/>
</dbReference>
<dbReference type="PANTHER" id="PTHR30537:SF31">
    <property type="entry name" value="TRANSCRIPTIONAL REGULATOR, LYSR FAMILY"/>
    <property type="match status" value="1"/>
</dbReference>
<evidence type="ECO:0000256" key="3">
    <source>
        <dbReference type="ARBA" id="ARBA00023125"/>
    </source>
</evidence>
<reference evidence="6" key="1">
    <citation type="submission" date="2022-06" db="EMBL/GenBank/DDBJ databases">
        <title>Draft genome sequences of Leminorella grimontii str. JCM5902.</title>
        <authorList>
            <person name="Wakabayashi Y."/>
            <person name="Kojima K."/>
        </authorList>
    </citation>
    <scope>NUCLEOTIDE SEQUENCE</scope>
    <source>
        <strain evidence="6">JCM 5902</strain>
    </source>
</reference>
<keyword evidence="4" id="KW-0804">Transcription</keyword>
<dbReference type="EMBL" id="BRLH01000015">
    <property type="protein sequence ID" value="GKX57409.1"/>
    <property type="molecule type" value="Genomic_DNA"/>
</dbReference>
<dbReference type="InterPro" id="IPR000847">
    <property type="entry name" value="LysR_HTH_N"/>
</dbReference>
<dbReference type="InterPro" id="IPR036388">
    <property type="entry name" value="WH-like_DNA-bd_sf"/>
</dbReference>
<evidence type="ECO:0000313" key="6">
    <source>
        <dbReference type="EMBL" id="GKX57409.1"/>
    </source>
</evidence>
<dbReference type="PANTHER" id="PTHR30537">
    <property type="entry name" value="HTH-TYPE TRANSCRIPTIONAL REGULATOR"/>
    <property type="match status" value="1"/>
</dbReference>
<dbReference type="SUPFAM" id="SSF53850">
    <property type="entry name" value="Periplasmic binding protein-like II"/>
    <property type="match status" value="1"/>
</dbReference>
<comment type="caution">
    <text evidence="6">The sequence shown here is derived from an EMBL/GenBank/DDBJ whole genome shotgun (WGS) entry which is preliminary data.</text>
</comment>
<keyword evidence="7" id="KW-1185">Reference proteome</keyword>
<accession>A0AAV5N8J1</accession>
<dbReference type="InterPro" id="IPR058163">
    <property type="entry name" value="LysR-type_TF_proteobact-type"/>
</dbReference>